<dbReference type="SUPFAM" id="SSF50129">
    <property type="entry name" value="GroES-like"/>
    <property type="match status" value="1"/>
</dbReference>
<dbReference type="Proteomes" id="UP001362999">
    <property type="component" value="Unassembled WGS sequence"/>
</dbReference>
<dbReference type="InterPro" id="IPR013149">
    <property type="entry name" value="ADH-like_C"/>
</dbReference>
<gene>
    <name evidence="2" type="ORF">R3P38DRAFT_1855627</name>
</gene>
<dbReference type="SMART" id="SM00829">
    <property type="entry name" value="PKS_ER"/>
    <property type="match status" value="1"/>
</dbReference>
<dbReference type="Gene3D" id="3.40.50.720">
    <property type="entry name" value="NAD(P)-binding Rossmann-like Domain"/>
    <property type="match status" value="1"/>
</dbReference>
<evidence type="ECO:0000313" key="3">
    <source>
        <dbReference type="Proteomes" id="UP001362999"/>
    </source>
</evidence>
<dbReference type="SUPFAM" id="SSF51735">
    <property type="entry name" value="NAD(P)-binding Rossmann-fold domains"/>
    <property type="match status" value="1"/>
</dbReference>
<reference evidence="2 3" key="1">
    <citation type="journal article" date="2024" name="J Genomics">
        <title>Draft genome sequencing and assembly of Favolaschia claudopus CIRM-BRFM 2984 isolated from oak limbs.</title>
        <authorList>
            <person name="Navarro D."/>
            <person name="Drula E."/>
            <person name="Chaduli D."/>
            <person name="Cazenave R."/>
            <person name="Ahrendt S."/>
            <person name="Wang J."/>
            <person name="Lipzen A."/>
            <person name="Daum C."/>
            <person name="Barry K."/>
            <person name="Grigoriev I.V."/>
            <person name="Favel A."/>
            <person name="Rosso M.N."/>
            <person name="Martin F."/>
        </authorList>
    </citation>
    <scope>NUCLEOTIDE SEQUENCE [LARGE SCALE GENOMIC DNA]</scope>
    <source>
        <strain evidence="2 3">CIRM-BRFM 2984</strain>
    </source>
</reference>
<dbReference type="InterPro" id="IPR036291">
    <property type="entry name" value="NAD(P)-bd_dom_sf"/>
</dbReference>
<dbReference type="InterPro" id="IPR020843">
    <property type="entry name" value="ER"/>
</dbReference>
<dbReference type="PANTHER" id="PTHR43677">
    <property type="entry name" value="SHORT-CHAIN DEHYDROGENASE/REDUCTASE"/>
    <property type="match status" value="1"/>
</dbReference>
<dbReference type="Pfam" id="PF00107">
    <property type="entry name" value="ADH_zinc_N"/>
    <property type="match status" value="1"/>
</dbReference>
<accession>A0AAW0D6J8</accession>
<comment type="caution">
    <text evidence="2">The sequence shown here is derived from an EMBL/GenBank/DDBJ whole genome shotgun (WGS) entry which is preliminary data.</text>
</comment>
<dbReference type="PANTHER" id="PTHR43677:SF4">
    <property type="entry name" value="QUINONE OXIDOREDUCTASE-LIKE PROTEIN 2"/>
    <property type="match status" value="1"/>
</dbReference>
<dbReference type="Gene3D" id="3.90.180.10">
    <property type="entry name" value="Medium-chain alcohol dehydrogenases, catalytic domain"/>
    <property type="match status" value="1"/>
</dbReference>
<dbReference type="GO" id="GO:0005739">
    <property type="term" value="C:mitochondrion"/>
    <property type="evidence" value="ECO:0007669"/>
    <property type="project" value="TreeGrafter"/>
</dbReference>
<organism evidence="2 3">
    <name type="scientific">Favolaschia claudopus</name>
    <dbReference type="NCBI Taxonomy" id="2862362"/>
    <lineage>
        <taxon>Eukaryota</taxon>
        <taxon>Fungi</taxon>
        <taxon>Dikarya</taxon>
        <taxon>Basidiomycota</taxon>
        <taxon>Agaricomycotina</taxon>
        <taxon>Agaricomycetes</taxon>
        <taxon>Agaricomycetidae</taxon>
        <taxon>Agaricales</taxon>
        <taxon>Marasmiineae</taxon>
        <taxon>Mycenaceae</taxon>
        <taxon>Favolaschia</taxon>
    </lineage>
</organism>
<name>A0AAW0D6J8_9AGAR</name>
<dbReference type="InterPro" id="IPR051397">
    <property type="entry name" value="Zn-ADH-like_protein"/>
</dbReference>
<dbReference type="InterPro" id="IPR013154">
    <property type="entry name" value="ADH-like_N"/>
</dbReference>
<dbReference type="GO" id="GO:0016491">
    <property type="term" value="F:oxidoreductase activity"/>
    <property type="evidence" value="ECO:0007669"/>
    <property type="project" value="InterPro"/>
</dbReference>
<dbReference type="InterPro" id="IPR011032">
    <property type="entry name" value="GroES-like_sf"/>
</dbReference>
<feature type="domain" description="Enoyl reductase (ER)" evidence="1">
    <location>
        <begin position="64"/>
        <end position="418"/>
    </location>
</feature>
<proteinExistence type="predicted"/>
<protein>
    <submittedName>
        <fullName evidence="2">Alcohol dehydrogenase</fullName>
    </submittedName>
</protein>
<dbReference type="EMBL" id="JAWWNJ010000009">
    <property type="protein sequence ID" value="KAK7048235.1"/>
    <property type="molecule type" value="Genomic_DNA"/>
</dbReference>
<dbReference type="AlphaFoldDB" id="A0AAW0D6J8"/>
<dbReference type="Pfam" id="PF08240">
    <property type="entry name" value="ADH_N"/>
    <property type="match status" value="1"/>
</dbReference>
<evidence type="ECO:0000313" key="2">
    <source>
        <dbReference type="EMBL" id="KAK7048235.1"/>
    </source>
</evidence>
<sequence length="420" mass="45211">MHFQFLLSFPLRGGPPSQDPILSDTVPIPTVRAPRPRERLSCQRVSIQKMATIPSKHRALVLNSTRDPLDISLVEQAAPQAGPGSVVIRVLAAAVLSYAEEVYSGRKPYPYPTPFIPGSSAIGRVAAVGPDATLLKPGQLVYFDCYIVGRDDPTSLILHGLNSGPTPGSRLLIEGEWRDSTYAEYAKVPLENCFPLDESRLLGNLKYQVEDLMYLGAMSVPFGGLNDVGVKAGEKVIVAPATGSFGRAAVVVALAMGARVVAMGRNTEALKRLQAINPDRVSIVQNTGDVEADTKALTADGPADVFFDISPREAVSSTHLQSCISALRREGRVSLMGGQLELVPMPIRTIMRYNLKVCGKWMYTKEDIRTLITLVETGYLKLGESGGIKTATKFSLEQFADAFETAAKNSGLGVPTVITP</sequence>
<evidence type="ECO:0000259" key="1">
    <source>
        <dbReference type="SMART" id="SM00829"/>
    </source>
</evidence>
<dbReference type="CDD" id="cd05188">
    <property type="entry name" value="MDR"/>
    <property type="match status" value="1"/>
</dbReference>
<keyword evidence="3" id="KW-1185">Reference proteome</keyword>